<dbReference type="NCBIfam" id="NF006898">
    <property type="entry name" value="PRK09381.1"/>
    <property type="match status" value="1"/>
</dbReference>
<dbReference type="SUPFAM" id="SSF52833">
    <property type="entry name" value="Thioredoxin-like"/>
    <property type="match status" value="1"/>
</dbReference>
<dbReference type="Pfam" id="PF00085">
    <property type="entry name" value="Thioredoxin"/>
    <property type="match status" value="1"/>
</dbReference>
<dbReference type="Proteomes" id="UP000255264">
    <property type="component" value="Unassembled WGS sequence"/>
</dbReference>
<dbReference type="GO" id="GO:0005829">
    <property type="term" value="C:cytosol"/>
    <property type="evidence" value="ECO:0007669"/>
    <property type="project" value="TreeGrafter"/>
</dbReference>
<keyword evidence="12" id="KW-1185">Reference proteome</keyword>
<dbReference type="InterPro" id="IPR013766">
    <property type="entry name" value="Thioredoxin_domain"/>
</dbReference>
<dbReference type="GO" id="GO:0045454">
    <property type="term" value="P:cell redox homeostasis"/>
    <property type="evidence" value="ECO:0007669"/>
    <property type="project" value="TreeGrafter"/>
</dbReference>
<dbReference type="AlphaFoldDB" id="A0A377IYN3"/>
<feature type="domain" description="Thioredoxin" evidence="10">
    <location>
        <begin position="1"/>
        <end position="107"/>
    </location>
</feature>
<feature type="site" description="Contributes to redox potential value" evidence="8">
    <location>
        <position position="34"/>
    </location>
</feature>
<keyword evidence="5 9" id="KW-0676">Redox-active center</keyword>
<feature type="disulfide bond" description="Redox-active" evidence="9">
    <location>
        <begin position="32"/>
        <end position="35"/>
    </location>
</feature>
<dbReference type="InterPro" id="IPR005746">
    <property type="entry name" value="Thioredoxin"/>
</dbReference>
<dbReference type="EMBL" id="UGHS01000004">
    <property type="protein sequence ID" value="STO93386.1"/>
    <property type="molecule type" value="Genomic_DNA"/>
</dbReference>
<proteinExistence type="inferred from homology"/>
<evidence type="ECO:0000256" key="1">
    <source>
        <dbReference type="ARBA" id="ARBA00008987"/>
    </source>
</evidence>
<organism evidence="11 12">
    <name type="scientific">Haemophilus pittmaniae</name>
    <dbReference type="NCBI Taxonomy" id="249188"/>
    <lineage>
        <taxon>Bacteria</taxon>
        <taxon>Pseudomonadati</taxon>
        <taxon>Pseudomonadota</taxon>
        <taxon>Gammaproteobacteria</taxon>
        <taxon>Pasteurellales</taxon>
        <taxon>Pasteurellaceae</taxon>
        <taxon>Haemophilus</taxon>
    </lineage>
</organism>
<feature type="site" description="Contributes to redox potential value" evidence="8">
    <location>
        <position position="33"/>
    </location>
</feature>
<protein>
    <recommendedName>
        <fullName evidence="6 7">Thioredoxin</fullName>
    </recommendedName>
</protein>
<feature type="active site" description="Nucleophile" evidence="8">
    <location>
        <position position="32"/>
    </location>
</feature>
<dbReference type="PRINTS" id="PR00421">
    <property type="entry name" value="THIOREDOXIN"/>
</dbReference>
<accession>A0A377IYN3</accession>
<evidence type="ECO:0000256" key="9">
    <source>
        <dbReference type="PIRSR" id="PIRSR000077-4"/>
    </source>
</evidence>
<feature type="site" description="Deprotonates C-terminal active site Cys" evidence="8">
    <location>
        <position position="26"/>
    </location>
</feature>
<evidence type="ECO:0000313" key="11">
    <source>
        <dbReference type="EMBL" id="STO93386.1"/>
    </source>
</evidence>
<evidence type="ECO:0000259" key="10">
    <source>
        <dbReference type="PROSITE" id="PS51352"/>
    </source>
</evidence>
<dbReference type="InterPro" id="IPR036249">
    <property type="entry name" value="Thioredoxin-like_sf"/>
</dbReference>
<dbReference type="PANTHER" id="PTHR45663">
    <property type="entry name" value="GEO12009P1"/>
    <property type="match status" value="1"/>
</dbReference>
<name>A0A377IYN3_9PAST</name>
<reference evidence="11 12" key="1">
    <citation type="submission" date="2018-06" db="EMBL/GenBank/DDBJ databases">
        <authorList>
            <consortium name="Pathogen Informatics"/>
            <person name="Doyle S."/>
        </authorList>
    </citation>
    <scope>NUCLEOTIDE SEQUENCE [LARGE SCALE GENOMIC DNA]</scope>
    <source>
        <strain evidence="11 12">NCTC13335</strain>
    </source>
</reference>
<dbReference type="PANTHER" id="PTHR45663:SF11">
    <property type="entry name" value="GEO12009P1"/>
    <property type="match status" value="1"/>
</dbReference>
<dbReference type="FunFam" id="3.40.30.10:FF:000001">
    <property type="entry name" value="Thioredoxin"/>
    <property type="match status" value="1"/>
</dbReference>
<keyword evidence="4 9" id="KW-1015">Disulfide bond</keyword>
<evidence type="ECO:0000256" key="2">
    <source>
        <dbReference type="ARBA" id="ARBA00022448"/>
    </source>
</evidence>
<dbReference type="PROSITE" id="PS00194">
    <property type="entry name" value="THIOREDOXIN_1"/>
    <property type="match status" value="1"/>
</dbReference>
<sequence length="107" mass="11595">MSEVLHINDAEFDAQVIKSDIPVLVDFWAPWCGPCKMIAPVLDELAPAYAGKVKIVKVNVDENQATPAQFGVRSIPTLLLFKNGQLVATQVGALPKGQLAAFINQHI</sequence>
<evidence type="ECO:0000313" key="12">
    <source>
        <dbReference type="Proteomes" id="UP000255264"/>
    </source>
</evidence>
<keyword evidence="2" id="KW-0813">Transport</keyword>
<evidence type="ECO:0000256" key="3">
    <source>
        <dbReference type="ARBA" id="ARBA00022982"/>
    </source>
</evidence>
<dbReference type="GO" id="GO:0015035">
    <property type="term" value="F:protein-disulfide reductase activity"/>
    <property type="evidence" value="ECO:0007669"/>
    <property type="project" value="UniProtKB-UniRule"/>
</dbReference>
<evidence type="ECO:0000256" key="5">
    <source>
        <dbReference type="ARBA" id="ARBA00023284"/>
    </source>
</evidence>
<dbReference type="PIRSF" id="PIRSF000077">
    <property type="entry name" value="Thioredoxin"/>
    <property type="match status" value="1"/>
</dbReference>
<gene>
    <name evidence="11" type="primary">trxA</name>
    <name evidence="11" type="ORF">NCTC13335_01258</name>
</gene>
<dbReference type="OrthoDB" id="9790390at2"/>
<feature type="active site" description="Nucleophile" evidence="8">
    <location>
        <position position="35"/>
    </location>
</feature>
<evidence type="ECO:0000256" key="6">
    <source>
        <dbReference type="NCBIfam" id="TIGR01068"/>
    </source>
</evidence>
<comment type="similarity">
    <text evidence="1 7">Belongs to the thioredoxin family.</text>
</comment>
<keyword evidence="3" id="KW-0249">Electron transport</keyword>
<evidence type="ECO:0000256" key="8">
    <source>
        <dbReference type="PIRSR" id="PIRSR000077-1"/>
    </source>
</evidence>
<dbReference type="CDD" id="cd02947">
    <property type="entry name" value="TRX_family"/>
    <property type="match status" value="1"/>
</dbReference>
<dbReference type="PROSITE" id="PS51352">
    <property type="entry name" value="THIOREDOXIN_2"/>
    <property type="match status" value="1"/>
</dbReference>
<dbReference type="Gene3D" id="3.40.30.10">
    <property type="entry name" value="Glutaredoxin"/>
    <property type="match status" value="1"/>
</dbReference>
<dbReference type="InterPro" id="IPR017937">
    <property type="entry name" value="Thioredoxin_CS"/>
</dbReference>
<evidence type="ECO:0000256" key="4">
    <source>
        <dbReference type="ARBA" id="ARBA00023157"/>
    </source>
</evidence>
<dbReference type="NCBIfam" id="TIGR01068">
    <property type="entry name" value="thioredoxin"/>
    <property type="match status" value="1"/>
</dbReference>
<evidence type="ECO:0000256" key="7">
    <source>
        <dbReference type="PIRNR" id="PIRNR000077"/>
    </source>
</evidence>